<dbReference type="Pfam" id="PF18885">
    <property type="entry name" value="DUF5648"/>
    <property type="match status" value="2"/>
</dbReference>
<dbReference type="EMBL" id="JAYKXP010000028">
    <property type="protein sequence ID" value="KAK7043753.1"/>
    <property type="molecule type" value="Genomic_DNA"/>
</dbReference>
<name>A0AAW0CYM5_9AGAR</name>
<accession>A0AAW0CYM5</accession>
<organism evidence="2 3">
    <name type="scientific">Paramarasmius palmivorus</name>
    <dbReference type="NCBI Taxonomy" id="297713"/>
    <lineage>
        <taxon>Eukaryota</taxon>
        <taxon>Fungi</taxon>
        <taxon>Dikarya</taxon>
        <taxon>Basidiomycota</taxon>
        <taxon>Agaricomycotina</taxon>
        <taxon>Agaricomycetes</taxon>
        <taxon>Agaricomycetidae</taxon>
        <taxon>Agaricales</taxon>
        <taxon>Marasmiineae</taxon>
        <taxon>Marasmiaceae</taxon>
        <taxon>Paramarasmius</taxon>
    </lineage>
</organism>
<proteinExistence type="predicted"/>
<comment type="caution">
    <text evidence="2">The sequence shown here is derived from an EMBL/GenBank/DDBJ whole genome shotgun (WGS) entry which is preliminary data.</text>
</comment>
<feature type="domain" description="DUF5648" evidence="1">
    <location>
        <begin position="178"/>
        <end position="249"/>
    </location>
</feature>
<sequence length="260" mass="29361">MTPLADAAPSTRELKRDVNCGQVSIRRRYLYRASNPTIGDHLYTTDKAELTSLLSQGYSDEGVEAEIWSDLGDGTGPVRTPFFRLLHINSGVHLFTTDTNERDTLVGTGSYVYEKTVGYVQTDSTCGAIPLHRLWHSPEDHLLTINPIEKEHSINKEGYTYEFIQGYVWNPCGIDQVDFLRGRNQARSDHFYTTSKAEMDAAVKNNGYVQEETQAVIWSTRTGGLTPLYRLYSSDPRTDHFYTIDLDERLVENIAANAPL</sequence>
<protein>
    <recommendedName>
        <fullName evidence="1">DUF5648 domain-containing protein</fullName>
    </recommendedName>
</protein>
<evidence type="ECO:0000313" key="3">
    <source>
        <dbReference type="Proteomes" id="UP001383192"/>
    </source>
</evidence>
<keyword evidence="3" id="KW-1185">Reference proteome</keyword>
<evidence type="ECO:0000313" key="2">
    <source>
        <dbReference type="EMBL" id="KAK7043753.1"/>
    </source>
</evidence>
<dbReference type="AlphaFoldDB" id="A0AAW0CYM5"/>
<gene>
    <name evidence="2" type="ORF">VNI00_008365</name>
</gene>
<reference evidence="2 3" key="1">
    <citation type="submission" date="2024-01" db="EMBL/GenBank/DDBJ databases">
        <title>A draft genome for a cacao thread blight-causing isolate of Paramarasmius palmivorus.</title>
        <authorList>
            <person name="Baruah I.K."/>
            <person name="Bukari Y."/>
            <person name="Amoako-Attah I."/>
            <person name="Meinhardt L.W."/>
            <person name="Bailey B.A."/>
            <person name="Cohen S.P."/>
        </authorList>
    </citation>
    <scope>NUCLEOTIDE SEQUENCE [LARGE SCALE GENOMIC DNA]</scope>
    <source>
        <strain evidence="2 3">GH-12</strain>
    </source>
</reference>
<dbReference type="InterPro" id="IPR043708">
    <property type="entry name" value="DUF5648"/>
</dbReference>
<feature type="domain" description="DUF5648" evidence="1">
    <location>
        <begin position="30"/>
        <end position="169"/>
    </location>
</feature>
<evidence type="ECO:0000259" key="1">
    <source>
        <dbReference type="Pfam" id="PF18885"/>
    </source>
</evidence>
<dbReference type="Proteomes" id="UP001383192">
    <property type="component" value="Unassembled WGS sequence"/>
</dbReference>